<dbReference type="GO" id="GO:0009307">
    <property type="term" value="P:DNA restriction-modification system"/>
    <property type="evidence" value="ECO:0007669"/>
    <property type="project" value="UniProtKB-KW"/>
</dbReference>
<comment type="catalytic activity">
    <reaction evidence="7">
        <text>a 2'-deoxycytidine in DNA + S-adenosyl-L-methionine = an N(4)-methyl-2'-deoxycytidine in DNA + S-adenosyl-L-homocysteine + H(+)</text>
        <dbReference type="Rhea" id="RHEA:16857"/>
        <dbReference type="Rhea" id="RHEA-COMP:11369"/>
        <dbReference type="Rhea" id="RHEA-COMP:13674"/>
        <dbReference type="ChEBI" id="CHEBI:15378"/>
        <dbReference type="ChEBI" id="CHEBI:57856"/>
        <dbReference type="ChEBI" id="CHEBI:59789"/>
        <dbReference type="ChEBI" id="CHEBI:85452"/>
        <dbReference type="ChEBI" id="CHEBI:137933"/>
        <dbReference type="EC" id="2.1.1.113"/>
    </reaction>
</comment>
<accession>A0A2M6YVH8</accession>
<dbReference type="InterPro" id="IPR017985">
    <property type="entry name" value="MeTrfase_CN4_CS"/>
</dbReference>
<evidence type="ECO:0000313" key="10">
    <source>
        <dbReference type="EMBL" id="PIU37412.1"/>
    </source>
</evidence>
<name>A0A2M6YVH8_9BACT</name>
<dbReference type="InterPro" id="IPR029063">
    <property type="entry name" value="SAM-dependent_MTases_sf"/>
</dbReference>
<evidence type="ECO:0000256" key="5">
    <source>
        <dbReference type="ARBA" id="ARBA00022747"/>
    </source>
</evidence>
<feature type="domain" description="DNA methylase N-4/N-6" evidence="9">
    <location>
        <begin position="15"/>
        <end position="99"/>
    </location>
</feature>
<evidence type="ECO:0000259" key="9">
    <source>
        <dbReference type="Pfam" id="PF01555"/>
    </source>
</evidence>
<dbReference type="InterPro" id="IPR002941">
    <property type="entry name" value="DNA_methylase_N4/N6"/>
</dbReference>
<sequence>MIIGMSQTITSLLNKTKIDPSWSFSDKTRKDTAYITHGYHRYPAKFIPQIVSRLVEKYSQEGDFIIDPFGGCGTTLVESKVMGRPSIAVDINPVAVLITKAKITAIDPAKIEREFITFQMRLESYSENTIVKAPEHERIDYWFKPEEKRKLAFTFAEISKIKDQDIQDFFFCGFSNILKNCSIWLQKSNKPTRDFEKKPSDPIKIFFKQIKMMLRGNARLFELLSEKGYLKIPSKVVCTDARTIPTKDNSVSLIVTSPPYVTSYEYADLHQLTALWLEYTKDLGDFRKRFIGTSYHNKKNLTLNSAIAENIRNELLKKDKKTAEEVSTYFSEMNQVFVEMKRILKKGGKTCIVIGNTSLKGVEILNAEVFVEQLQNLGLKIVEVIKREIPSKNLPSVRDEKTGRFAGINDKNKISAYPTEYILIMEK</sequence>
<dbReference type="GO" id="GO:0008170">
    <property type="term" value="F:N-methyltransferase activity"/>
    <property type="evidence" value="ECO:0007669"/>
    <property type="project" value="InterPro"/>
</dbReference>
<dbReference type="GO" id="GO:0032259">
    <property type="term" value="P:methylation"/>
    <property type="evidence" value="ECO:0007669"/>
    <property type="project" value="UniProtKB-KW"/>
</dbReference>
<dbReference type="SUPFAM" id="SSF53335">
    <property type="entry name" value="S-adenosyl-L-methionine-dependent methyltransferases"/>
    <property type="match status" value="2"/>
</dbReference>
<dbReference type="EC" id="2.1.1.-" evidence="8"/>
<keyword evidence="3" id="KW-0808">Transferase</keyword>
<dbReference type="GO" id="GO:0015667">
    <property type="term" value="F:site-specific DNA-methyltransferase (cytosine-N4-specific) activity"/>
    <property type="evidence" value="ECO:0007669"/>
    <property type="project" value="UniProtKB-EC"/>
</dbReference>
<dbReference type="Gene3D" id="3.40.50.150">
    <property type="entry name" value="Vaccinia Virus protein VP39"/>
    <property type="match status" value="2"/>
</dbReference>
<comment type="similarity">
    <text evidence="1">Belongs to the N(4)/N(6)-methyltransferase family. N(4) subfamily.</text>
</comment>
<dbReference type="PROSITE" id="PS00093">
    <property type="entry name" value="N4_MTASE"/>
    <property type="match status" value="1"/>
</dbReference>
<comment type="caution">
    <text evidence="10">The sequence shown here is derived from an EMBL/GenBank/DDBJ whole genome shotgun (WGS) entry which is preliminary data.</text>
</comment>
<keyword evidence="6" id="KW-0238">DNA-binding</keyword>
<dbReference type="Pfam" id="PF01555">
    <property type="entry name" value="N6_N4_Mtase"/>
    <property type="match status" value="2"/>
</dbReference>
<evidence type="ECO:0000256" key="4">
    <source>
        <dbReference type="ARBA" id="ARBA00022691"/>
    </source>
</evidence>
<dbReference type="Proteomes" id="UP000230184">
    <property type="component" value="Unassembled WGS sequence"/>
</dbReference>
<keyword evidence="4" id="KW-0949">S-adenosyl-L-methionine</keyword>
<gene>
    <name evidence="10" type="ORF">COT02_01005</name>
</gene>
<evidence type="ECO:0000256" key="3">
    <source>
        <dbReference type="ARBA" id="ARBA00022679"/>
    </source>
</evidence>
<reference evidence="11" key="1">
    <citation type="submission" date="2017-09" db="EMBL/GenBank/DDBJ databases">
        <title>Depth-based differentiation of microbial function through sediment-hosted aquifers and enrichment of novel symbionts in the deep terrestrial subsurface.</title>
        <authorList>
            <person name="Probst A.J."/>
            <person name="Ladd B."/>
            <person name="Jarett J.K."/>
            <person name="Geller-Mcgrath D.E."/>
            <person name="Sieber C.M.K."/>
            <person name="Emerson J.B."/>
            <person name="Anantharaman K."/>
            <person name="Thomas B.C."/>
            <person name="Malmstrom R."/>
            <person name="Stieglmeier M."/>
            <person name="Klingl A."/>
            <person name="Woyke T."/>
            <person name="Ryan C.M."/>
            <person name="Banfield J.F."/>
        </authorList>
    </citation>
    <scope>NUCLEOTIDE SEQUENCE [LARGE SCALE GENOMIC DNA]</scope>
</reference>
<keyword evidence="5" id="KW-0680">Restriction system</keyword>
<dbReference type="AlphaFoldDB" id="A0A2M6YVH8"/>
<evidence type="ECO:0000256" key="7">
    <source>
        <dbReference type="ARBA" id="ARBA00049120"/>
    </source>
</evidence>
<evidence type="ECO:0000256" key="1">
    <source>
        <dbReference type="ARBA" id="ARBA00010203"/>
    </source>
</evidence>
<feature type="domain" description="DNA methylase N-4/N-6" evidence="9">
    <location>
        <begin position="251"/>
        <end position="400"/>
    </location>
</feature>
<dbReference type="EMBL" id="PEWY01000025">
    <property type="protein sequence ID" value="PIU37412.1"/>
    <property type="molecule type" value="Genomic_DNA"/>
</dbReference>
<evidence type="ECO:0000256" key="6">
    <source>
        <dbReference type="ARBA" id="ARBA00023125"/>
    </source>
</evidence>
<keyword evidence="2" id="KW-0489">Methyltransferase</keyword>
<evidence type="ECO:0000256" key="8">
    <source>
        <dbReference type="RuleBase" id="RU362026"/>
    </source>
</evidence>
<evidence type="ECO:0000256" key="2">
    <source>
        <dbReference type="ARBA" id="ARBA00022603"/>
    </source>
</evidence>
<proteinExistence type="inferred from homology"/>
<organism evidence="10 11">
    <name type="scientific">Candidatus Roizmanbacteria bacterium CG07_land_8_20_14_0_80_34_15</name>
    <dbReference type="NCBI Taxonomy" id="1974849"/>
    <lineage>
        <taxon>Bacteria</taxon>
        <taxon>Candidatus Roizmaniibacteriota</taxon>
    </lineage>
</organism>
<dbReference type="GO" id="GO:0003677">
    <property type="term" value="F:DNA binding"/>
    <property type="evidence" value="ECO:0007669"/>
    <property type="project" value="UniProtKB-KW"/>
</dbReference>
<protein>
    <recommendedName>
        <fullName evidence="8">Methyltransferase</fullName>
        <ecNumber evidence="8">2.1.1.-</ecNumber>
    </recommendedName>
</protein>
<dbReference type="InterPro" id="IPR001091">
    <property type="entry name" value="RM_Methyltransferase"/>
</dbReference>
<dbReference type="PRINTS" id="PR00508">
    <property type="entry name" value="S21N4MTFRASE"/>
</dbReference>
<evidence type="ECO:0000313" key="11">
    <source>
        <dbReference type="Proteomes" id="UP000230184"/>
    </source>
</evidence>